<dbReference type="Gene3D" id="1.20.1730.10">
    <property type="entry name" value="Sodium/glucose cotransporter"/>
    <property type="match status" value="1"/>
</dbReference>
<gene>
    <name evidence="12" type="ORF">kam1_186</name>
</gene>
<feature type="transmembrane region" description="Helical" evidence="11">
    <location>
        <begin position="28"/>
        <end position="49"/>
    </location>
</feature>
<comment type="subcellular location">
    <subcellularLocation>
        <location evidence="1">Cell membrane</location>
        <topology evidence="1">Multi-pass membrane protein</topology>
    </subcellularLocation>
</comment>
<keyword evidence="8" id="KW-0406">Ion transport</keyword>
<dbReference type="Proteomes" id="UP000315925">
    <property type="component" value="Chromosome"/>
</dbReference>
<keyword evidence="10" id="KW-0739">Sodium transport</keyword>
<evidence type="ECO:0000256" key="1">
    <source>
        <dbReference type="ARBA" id="ARBA00004651"/>
    </source>
</evidence>
<proteinExistence type="inferred from homology"/>
<dbReference type="GO" id="GO:0015293">
    <property type="term" value="F:symporter activity"/>
    <property type="evidence" value="ECO:0007669"/>
    <property type="project" value="TreeGrafter"/>
</dbReference>
<dbReference type="PANTHER" id="PTHR42985:SF47">
    <property type="entry name" value="INTEGRAL MEMBRANE TRANSPORT PROTEIN"/>
    <property type="match status" value="1"/>
</dbReference>
<dbReference type="GO" id="GO:0006814">
    <property type="term" value="P:sodium ion transport"/>
    <property type="evidence" value="ECO:0007669"/>
    <property type="project" value="UniProtKB-KW"/>
</dbReference>
<comment type="similarity">
    <text evidence="2">Belongs to the sodium:solute symporter (SSF) (TC 2.A.21) family.</text>
</comment>
<evidence type="ECO:0000256" key="5">
    <source>
        <dbReference type="ARBA" id="ARBA00022692"/>
    </source>
</evidence>
<dbReference type="InterPro" id="IPR051163">
    <property type="entry name" value="Sodium:Solute_Symporter_SSF"/>
</dbReference>
<keyword evidence="3" id="KW-0813">Transport</keyword>
<keyword evidence="9 11" id="KW-0472">Membrane</keyword>
<keyword evidence="5 11" id="KW-0812">Transmembrane</keyword>
<evidence type="ECO:0000256" key="10">
    <source>
        <dbReference type="ARBA" id="ARBA00023201"/>
    </source>
</evidence>
<evidence type="ECO:0000256" key="2">
    <source>
        <dbReference type="ARBA" id="ARBA00006434"/>
    </source>
</evidence>
<dbReference type="GO" id="GO:0005886">
    <property type="term" value="C:plasma membrane"/>
    <property type="evidence" value="ECO:0007669"/>
    <property type="project" value="UniProtKB-SubCell"/>
</dbReference>
<evidence type="ECO:0000256" key="11">
    <source>
        <dbReference type="SAM" id="Phobius"/>
    </source>
</evidence>
<dbReference type="AlphaFoldDB" id="A0A516TJK8"/>
<evidence type="ECO:0000313" key="13">
    <source>
        <dbReference type="Proteomes" id="UP000315925"/>
    </source>
</evidence>
<evidence type="ECO:0000256" key="7">
    <source>
        <dbReference type="ARBA" id="ARBA00023053"/>
    </source>
</evidence>
<evidence type="ECO:0000256" key="4">
    <source>
        <dbReference type="ARBA" id="ARBA00022475"/>
    </source>
</evidence>
<dbReference type="EMBL" id="CP037899">
    <property type="protein sequence ID" value="QDQ41442.1"/>
    <property type="molecule type" value="Genomic_DNA"/>
</dbReference>
<feature type="transmembrane region" description="Helical" evidence="11">
    <location>
        <begin position="70"/>
        <end position="90"/>
    </location>
</feature>
<organism evidence="12 13">
    <name type="scientific">Methylacidiphilum kamchatkense Kam1</name>
    <dbReference type="NCBI Taxonomy" id="1202785"/>
    <lineage>
        <taxon>Bacteria</taxon>
        <taxon>Pseudomonadati</taxon>
        <taxon>Verrucomicrobiota</taxon>
        <taxon>Methylacidiphilae</taxon>
        <taxon>Methylacidiphilales</taxon>
        <taxon>Methylacidiphilaceae</taxon>
        <taxon>Methylacidiphilum (ex Ratnadevi et al. 2023)</taxon>
    </lineage>
</organism>
<evidence type="ECO:0000313" key="12">
    <source>
        <dbReference type="EMBL" id="QDQ41442.1"/>
    </source>
</evidence>
<dbReference type="InterPro" id="IPR001734">
    <property type="entry name" value="Na/solute_symporter"/>
</dbReference>
<keyword evidence="4" id="KW-1003">Cell membrane</keyword>
<dbReference type="PANTHER" id="PTHR42985">
    <property type="entry name" value="SODIUM-COUPLED MONOCARBOXYLATE TRANSPORTER"/>
    <property type="match status" value="1"/>
</dbReference>
<feature type="transmembrane region" description="Helical" evidence="11">
    <location>
        <begin position="102"/>
        <end position="125"/>
    </location>
</feature>
<dbReference type="PROSITE" id="PS50283">
    <property type="entry name" value="NA_SOLUT_SYMP_3"/>
    <property type="match status" value="1"/>
</dbReference>
<accession>A0A516TJK8</accession>
<keyword evidence="7" id="KW-0915">Sodium</keyword>
<keyword evidence="6 11" id="KW-1133">Transmembrane helix</keyword>
<evidence type="ECO:0000256" key="3">
    <source>
        <dbReference type="ARBA" id="ARBA00022448"/>
    </source>
</evidence>
<protein>
    <recommendedName>
        <fullName evidence="14">Sodium:solute symporter family protein</fullName>
    </recommendedName>
</protein>
<dbReference type="InterPro" id="IPR038377">
    <property type="entry name" value="Na/Glc_symporter_sf"/>
</dbReference>
<evidence type="ECO:0000256" key="8">
    <source>
        <dbReference type="ARBA" id="ARBA00023065"/>
    </source>
</evidence>
<name>A0A516TJK8_9BACT</name>
<evidence type="ECO:0008006" key="14">
    <source>
        <dbReference type="Google" id="ProtNLM"/>
    </source>
</evidence>
<sequence length="126" mass="14325">MILFHVTVYFRHFELQRKTENELMSTSLWLDGLVIVFFLSLIFWIGLFSSKDGQEKKYDDLTLGGRKMPWWSILGSIIAAETSAGAFLGTPAEGYVLQNYTYLQLALGTILARLIIAFFLSSLSFN</sequence>
<dbReference type="KEGG" id="mkc:kam1_186"/>
<reference evidence="13" key="1">
    <citation type="submission" date="2019-03" db="EMBL/GenBank/DDBJ databases">
        <title>Complete genome of Methylacidiphilum kamchatkense Kam1.</title>
        <authorList>
            <person name="Kruse T."/>
            <person name="Murarilal Ratnadevi C."/>
            <person name="Erikstad H.-A."/>
            <person name="Birkeland N.-K."/>
        </authorList>
    </citation>
    <scope>NUCLEOTIDE SEQUENCE [LARGE SCALE GENOMIC DNA]</scope>
    <source>
        <strain evidence="13">kam1</strain>
    </source>
</reference>
<evidence type="ECO:0000256" key="6">
    <source>
        <dbReference type="ARBA" id="ARBA00022989"/>
    </source>
</evidence>
<evidence type="ECO:0000256" key="9">
    <source>
        <dbReference type="ARBA" id="ARBA00023136"/>
    </source>
</evidence>